<proteinExistence type="inferred from homology"/>
<dbReference type="NCBIfam" id="TIGR00005">
    <property type="entry name" value="rluA_subfam"/>
    <property type="match status" value="1"/>
</dbReference>
<keyword evidence="3 6" id="KW-0413">Isomerase</keyword>
<dbReference type="Gene3D" id="3.30.2350.10">
    <property type="entry name" value="Pseudouridine synthase"/>
    <property type="match status" value="1"/>
</dbReference>
<evidence type="ECO:0000256" key="3">
    <source>
        <dbReference type="ARBA" id="ARBA00023235"/>
    </source>
</evidence>
<evidence type="ECO:0000256" key="2">
    <source>
        <dbReference type="ARBA" id="ARBA00022884"/>
    </source>
</evidence>
<comment type="function">
    <text evidence="6">Responsible for synthesis of pseudouridine from uracil.</text>
</comment>
<dbReference type="AlphaFoldDB" id="A0A2D6YKK7"/>
<dbReference type="Pfam" id="PF00849">
    <property type="entry name" value="PseudoU_synth_2"/>
    <property type="match status" value="1"/>
</dbReference>
<dbReference type="InterPro" id="IPR050188">
    <property type="entry name" value="RluA_PseudoU_synthase"/>
</dbReference>
<dbReference type="GO" id="GO:0120159">
    <property type="term" value="F:rRNA pseudouridine synthase activity"/>
    <property type="evidence" value="ECO:0007669"/>
    <property type="project" value="UniProtKB-ARBA"/>
</dbReference>
<evidence type="ECO:0000313" key="8">
    <source>
        <dbReference type="EMBL" id="MAH63736.1"/>
    </source>
</evidence>
<evidence type="ECO:0000256" key="6">
    <source>
        <dbReference type="RuleBase" id="RU362028"/>
    </source>
</evidence>
<dbReference type="PANTHER" id="PTHR21600:SF44">
    <property type="entry name" value="RIBOSOMAL LARGE SUBUNIT PSEUDOURIDINE SYNTHASE D"/>
    <property type="match status" value="1"/>
</dbReference>
<reference evidence="9" key="1">
    <citation type="submission" date="2017-09" db="EMBL/GenBank/DDBJ databases">
        <title>The Reconstruction of 2,631 Draft Metagenome-Assembled Genomes from the Global Oceans.</title>
        <authorList>
            <person name="Tully B.J."/>
            <person name="Graham E.D."/>
            <person name="Heidelberg J.F."/>
        </authorList>
    </citation>
    <scope>NUCLEOTIDE SEQUENCE [LARGE SCALE GENOMIC DNA]</scope>
</reference>
<dbReference type="Proteomes" id="UP000226525">
    <property type="component" value="Unassembled WGS sequence"/>
</dbReference>
<comment type="caution">
    <text evidence="8">The sequence shown here is derived from an EMBL/GenBank/DDBJ whole genome shotgun (WGS) entry which is preliminary data.</text>
</comment>
<dbReference type="InterPro" id="IPR006224">
    <property type="entry name" value="PsdUridine_synth_RluA-like_CS"/>
</dbReference>
<evidence type="ECO:0000256" key="1">
    <source>
        <dbReference type="ARBA" id="ARBA00010876"/>
    </source>
</evidence>
<organism evidence="8 9">
    <name type="scientific">SAR324 cluster bacterium</name>
    <dbReference type="NCBI Taxonomy" id="2024889"/>
    <lineage>
        <taxon>Bacteria</taxon>
        <taxon>Deltaproteobacteria</taxon>
        <taxon>SAR324 cluster</taxon>
    </lineage>
</organism>
<dbReference type="SMART" id="SM00363">
    <property type="entry name" value="S4"/>
    <property type="match status" value="1"/>
</dbReference>
<feature type="active site" evidence="4">
    <location>
        <position position="177"/>
    </location>
</feature>
<dbReference type="SUPFAM" id="SSF55174">
    <property type="entry name" value="Alpha-L RNA-binding motif"/>
    <property type="match status" value="1"/>
</dbReference>
<comment type="catalytic activity">
    <reaction evidence="6">
        <text>a uridine in RNA = a pseudouridine in RNA</text>
        <dbReference type="Rhea" id="RHEA:48348"/>
        <dbReference type="Rhea" id="RHEA-COMP:12068"/>
        <dbReference type="Rhea" id="RHEA-COMP:12069"/>
        <dbReference type="ChEBI" id="CHEBI:65314"/>
        <dbReference type="ChEBI" id="CHEBI:65315"/>
    </reaction>
</comment>
<dbReference type="InterPro" id="IPR006225">
    <property type="entry name" value="PsdUridine_synth_RluC/D"/>
</dbReference>
<dbReference type="EC" id="5.4.99.-" evidence="6"/>
<protein>
    <recommendedName>
        <fullName evidence="6">Pseudouridine synthase</fullName>
        <ecNumber evidence="6">5.4.99.-</ecNumber>
    </recommendedName>
</protein>
<dbReference type="InterPro" id="IPR006145">
    <property type="entry name" value="PsdUridine_synth_RsuA/RluA"/>
</dbReference>
<evidence type="ECO:0000256" key="5">
    <source>
        <dbReference type="PROSITE-ProRule" id="PRU00182"/>
    </source>
</evidence>
<dbReference type="PROSITE" id="PS50889">
    <property type="entry name" value="S4"/>
    <property type="match status" value="1"/>
</dbReference>
<dbReference type="Gene3D" id="3.10.290.10">
    <property type="entry name" value="RNA-binding S4 domain"/>
    <property type="match status" value="1"/>
</dbReference>
<dbReference type="PROSITE" id="PS01129">
    <property type="entry name" value="PSI_RLU"/>
    <property type="match status" value="1"/>
</dbReference>
<keyword evidence="2 5" id="KW-0694">RNA-binding</keyword>
<comment type="similarity">
    <text evidence="1 6">Belongs to the pseudouridine synthase RluA family.</text>
</comment>
<gene>
    <name evidence="8" type="ORF">CMN54_09880</name>
</gene>
<dbReference type="CDD" id="cd02869">
    <property type="entry name" value="PseudoU_synth_RluA_like"/>
    <property type="match status" value="1"/>
</dbReference>
<dbReference type="SUPFAM" id="SSF55120">
    <property type="entry name" value="Pseudouridine synthase"/>
    <property type="match status" value="1"/>
</dbReference>
<dbReference type="EMBL" id="NZEX01000110">
    <property type="protein sequence ID" value="MAH63736.1"/>
    <property type="molecule type" value="Genomic_DNA"/>
</dbReference>
<dbReference type="InterPro" id="IPR002942">
    <property type="entry name" value="S4_RNA-bd"/>
</dbReference>
<feature type="domain" description="RNA-binding S4" evidence="7">
    <location>
        <begin position="53"/>
        <end position="113"/>
    </location>
</feature>
<evidence type="ECO:0000256" key="4">
    <source>
        <dbReference type="PIRSR" id="PIRSR606225-1"/>
    </source>
</evidence>
<evidence type="ECO:0000313" key="9">
    <source>
        <dbReference type="Proteomes" id="UP000226525"/>
    </source>
</evidence>
<dbReference type="InterPro" id="IPR020103">
    <property type="entry name" value="PsdUridine_synth_cat_dom_sf"/>
</dbReference>
<dbReference type="GO" id="GO:0000455">
    <property type="term" value="P:enzyme-directed rRNA pseudouridine synthesis"/>
    <property type="evidence" value="ECO:0007669"/>
    <property type="project" value="UniProtKB-ARBA"/>
</dbReference>
<name>A0A2D6YKK7_9DELT</name>
<dbReference type="InterPro" id="IPR036986">
    <property type="entry name" value="S4_RNA-bd_sf"/>
</dbReference>
<evidence type="ECO:0000259" key="7">
    <source>
        <dbReference type="SMART" id="SM00363"/>
    </source>
</evidence>
<dbReference type="PANTHER" id="PTHR21600">
    <property type="entry name" value="MITOCHONDRIAL RNA PSEUDOURIDINE SYNTHASE"/>
    <property type="match status" value="1"/>
</dbReference>
<sequence>MDTANSTKVEKCNYCANLGNQLGNRDLVTADDLEEKALANFLEKEVPEDFQGARIDRWLADWSELTSRAEAQRLLTQNRVHLDNLPISSGSRKLREGQRVQVWLPPPTASELEPEDGHLDILFEDEHLIVLNKPAGLVVHPAPGNYTGTLVQRLLHHCKDLSGIGGVQRPGIVHRLDKDTSGILVVAKHDQAHQRLAYQFKKHSIHRLYSALVWGNLVTLQGTIEAPIGRHPRDRKMMAIVENGRAATTYWTQIANWDGLTHIFCELETGRTHQIRVHFSSQGHSLVGDPVYGQLGNTKHMPDDVILALQSFTRQALHAAELGFTHPISQEIMEFSVAEPKDFQKLLSLLHEKLPPLT</sequence>
<dbReference type="GO" id="GO:0003723">
    <property type="term" value="F:RNA binding"/>
    <property type="evidence" value="ECO:0007669"/>
    <property type="project" value="UniProtKB-KW"/>
</dbReference>
<accession>A0A2D6YKK7</accession>
<dbReference type="FunFam" id="3.30.2350.10:FF:000006">
    <property type="entry name" value="Pseudouridine synthase"/>
    <property type="match status" value="1"/>
</dbReference>